<organism evidence="1 2">
    <name type="scientific">Romanomermis culicivorax</name>
    <name type="common">Nematode worm</name>
    <dbReference type="NCBI Taxonomy" id="13658"/>
    <lineage>
        <taxon>Eukaryota</taxon>
        <taxon>Metazoa</taxon>
        <taxon>Ecdysozoa</taxon>
        <taxon>Nematoda</taxon>
        <taxon>Enoplea</taxon>
        <taxon>Dorylaimia</taxon>
        <taxon>Mermithida</taxon>
        <taxon>Mermithoidea</taxon>
        <taxon>Mermithidae</taxon>
        <taxon>Romanomermis</taxon>
    </lineage>
</organism>
<protein>
    <submittedName>
        <fullName evidence="2">Uncharacterized protein</fullName>
    </submittedName>
</protein>
<proteinExistence type="predicted"/>
<evidence type="ECO:0000313" key="1">
    <source>
        <dbReference type="Proteomes" id="UP000887565"/>
    </source>
</evidence>
<keyword evidence="1" id="KW-1185">Reference proteome</keyword>
<dbReference type="Proteomes" id="UP000887565">
    <property type="component" value="Unplaced"/>
</dbReference>
<dbReference type="WBParaSite" id="nRc.2.0.1.t26995-RA">
    <property type="protein sequence ID" value="nRc.2.0.1.t26995-RA"/>
    <property type="gene ID" value="nRc.2.0.1.g26995"/>
</dbReference>
<accession>A0A915JLE2</accession>
<dbReference type="AlphaFoldDB" id="A0A915JLE2"/>
<name>A0A915JLE2_ROMCU</name>
<reference evidence="2" key="1">
    <citation type="submission" date="2022-11" db="UniProtKB">
        <authorList>
            <consortium name="WormBaseParasite"/>
        </authorList>
    </citation>
    <scope>IDENTIFICATION</scope>
</reference>
<sequence length="120" mass="13436">MHPQLKKHEKIKTNLEKAATVSKVYFDPKAHTCDLAINDLDLLTNKQKTNKIQPDFIGPFMITDVSRIAKNIVTMDSLDGPGQPQNVSTLCLKPFIPRPAKEIFELEAGGTHMPHTSQKE</sequence>
<evidence type="ECO:0000313" key="2">
    <source>
        <dbReference type="WBParaSite" id="nRc.2.0.1.t26995-RA"/>
    </source>
</evidence>